<reference evidence="2 3" key="1">
    <citation type="submission" date="2024-01" db="EMBL/GenBank/DDBJ databases">
        <title>A telomere-to-telomere, gap-free genome of sweet tea (Lithocarpus litseifolius).</title>
        <authorList>
            <person name="Zhou J."/>
        </authorList>
    </citation>
    <scope>NUCLEOTIDE SEQUENCE [LARGE SCALE GENOMIC DNA]</scope>
    <source>
        <strain evidence="2">Zhou-2022a</strain>
        <tissue evidence="2">Leaf</tissue>
    </source>
</reference>
<accession>A0AAW2DN05</accession>
<sequence length="226" mass="24820">MAKTTPSRTISLISILFLLLTIAPEPTRSLSLSLSFAQYRTVVSLSRSLMMRVANLRASRGDVSGSRRAHLIAEKLEKLESGLSLGFFGLTWSLGGDYLKNYARRDLYYAEKYGVVSDLNELLKSVSELTRASSDAEGATWVRRNYQNVLGVSTSLFKKLLKVFAESGTLREAVKVAEIEVVQGGLLKDCLELGSNDLKGLLQILKDLASSGNANTNTNANDWHDL</sequence>
<dbReference type="EMBL" id="JAZDWU010000002">
    <property type="protein sequence ID" value="KAL0011494.1"/>
    <property type="molecule type" value="Genomic_DNA"/>
</dbReference>
<evidence type="ECO:0000313" key="2">
    <source>
        <dbReference type="EMBL" id="KAL0011494.1"/>
    </source>
</evidence>
<dbReference type="Proteomes" id="UP001459277">
    <property type="component" value="Unassembled WGS sequence"/>
</dbReference>
<keyword evidence="3" id="KW-1185">Reference proteome</keyword>
<protein>
    <submittedName>
        <fullName evidence="2">Uncharacterized protein</fullName>
    </submittedName>
</protein>
<proteinExistence type="predicted"/>
<evidence type="ECO:0000313" key="3">
    <source>
        <dbReference type="Proteomes" id="UP001459277"/>
    </source>
</evidence>
<dbReference type="PANTHER" id="PTHR36806">
    <property type="entry name" value="ADENINE PHOSPHORIBOSYLTRANSFERASE"/>
    <property type="match status" value="1"/>
</dbReference>
<gene>
    <name evidence="2" type="ORF">SO802_006602</name>
</gene>
<keyword evidence="1" id="KW-0732">Signal</keyword>
<evidence type="ECO:0000256" key="1">
    <source>
        <dbReference type="SAM" id="SignalP"/>
    </source>
</evidence>
<feature type="chain" id="PRO_5043351704" evidence="1">
    <location>
        <begin position="30"/>
        <end position="226"/>
    </location>
</feature>
<name>A0AAW2DN05_9ROSI</name>
<feature type="signal peptide" evidence="1">
    <location>
        <begin position="1"/>
        <end position="29"/>
    </location>
</feature>
<comment type="caution">
    <text evidence="2">The sequence shown here is derived from an EMBL/GenBank/DDBJ whole genome shotgun (WGS) entry which is preliminary data.</text>
</comment>
<dbReference type="AlphaFoldDB" id="A0AAW2DN05"/>
<organism evidence="2 3">
    <name type="scientific">Lithocarpus litseifolius</name>
    <dbReference type="NCBI Taxonomy" id="425828"/>
    <lineage>
        <taxon>Eukaryota</taxon>
        <taxon>Viridiplantae</taxon>
        <taxon>Streptophyta</taxon>
        <taxon>Embryophyta</taxon>
        <taxon>Tracheophyta</taxon>
        <taxon>Spermatophyta</taxon>
        <taxon>Magnoliopsida</taxon>
        <taxon>eudicotyledons</taxon>
        <taxon>Gunneridae</taxon>
        <taxon>Pentapetalae</taxon>
        <taxon>rosids</taxon>
        <taxon>fabids</taxon>
        <taxon>Fagales</taxon>
        <taxon>Fagaceae</taxon>
        <taxon>Lithocarpus</taxon>
    </lineage>
</organism>